<gene>
    <name evidence="3" type="ORF">AM231_18230</name>
</gene>
<comment type="caution">
    <text evidence="3">The sequence shown here is derived from an EMBL/GenBank/DDBJ whole genome shotgun (WGS) entry which is preliminary data.</text>
</comment>
<feature type="domain" description="Phosphodiester glycosidase" evidence="2">
    <location>
        <begin position="180"/>
        <end position="360"/>
    </location>
</feature>
<dbReference type="RefSeq" id="WP_054404266.1">
    <property type="nucleotide sequence ID" value="NZ_LIUT01000003.1"/>
</dbReference>
<feature type="transmembrane region" description="Helical" evidence="1">
    <location>
        <begin position="12"/>
        <end position="33"/>
    </location>
</feature>
<protein>
    <submittedName>
        <fullName evidence="3">Exopolysaccharide biosynthesis protein</fullName>
    </submittedName>
</protein>
<evidence type="ECO:0000313" key="4">
    <source>
        <dbReference type="Proteomes" id="UP000036932"/>
    </source>
</evidence>
<evidence type="ECO:0000256" key="1">
    <source>
        <dbReference type="SAM" id="Phobius"/>
    </source>
</evidence>
<dbReference type="PANTHER" id="PTHR40446">
    <property type="entry name" value="N-ACETYLGLUCOSAMINE-1-PHOSPHODIESTER ALPHA-N-ACETYLGLUCOSAMINIDASE"/>
    <property type="match status" value="1"/>
</dbReference>
<dbReference type="PANTHER" id="PTHR40446:SF2">
    <property type="entry name" value="N-ACETYLGLUCOSAMINE-1-PHOSPHODIESTER ALPHA-N-ACETYLGLUCOSAMINIDASE"/>
    <property type="match status" value="1"/>
</dbReference>
<keyword evidence="1" id="KW-1133">Transmembrane helix</keyword>
<keyword evidence="1" id="KW-0812">Transmembrane</keyword>
<proteinExistence type="predicted"/>
<dbReference type="OrthoDB" id="9816453at2"/>
<dbReference type="InterPro" id="IPR018711">
    <property type="entry name" value="NAGPA"/>
</dbReference>
<evidence type="ECO:0000259" key="2">
    <source>
        <dbReference type="Pfam" id="PF09992"/>
    </source>
</evidence>
<accession>A0A0M1NK77</accession>
<keyword evidence="1" id="KW-0472">Membrane</keyword>
<organism evidence="3 4">
    <name type="scientific">Paenibacillus solani</name>
    <dbReference type="NCBI Taxonomy" id="1705565"/>
    <lineage>
        <taxon>Bacteria</taxon>
        <taxon>Bacillati</taxon>
        <taxon>Bacillota</taxon>
        <taxon>Bacilli</taxon>
        <taxon>Bacillales</taxon>
        <taxon>Paenibacillaceae</taxon>
        <taxon>Paenibacillus</taxon>
    </lineage>
</organism>
<reference evidence="4" key="1">
    <citation type="submission" date="2015-08" db="EMBL/GenBank/DDBJ databases">
        <title>Genome sequencing project for genomic taxonomy and phylogenomics of Bacillus-like bacteria.</title>
        <authorList>
            <person name="Liu B."/>
            <person name="Wang J."/>
            <person name="Zhu Y."/>
            <person name="Liu G."/>
            <person name="Chen Q."/>
            <person name="Chen Z."/>
            <person name="Lan J."/>
            <person name="Che J."/>
            <person name="Ge C."/>
            <person name="Shi H."/>
            <person name="Pan Z."/>
            <person name="Liu X."/>
        </authorList>
    </citation>
    <scope>NUCLEOTIDE SEQUENCE [LARGE SCALE GENOMIC DNA]</scope>
    <source>
        <strain evidence="4">FJAT-22460</strain>
    </source>
</reference>
<name>A0A0M1NK77_9BACL</name>
<dbReference type="EMBL" id="LIUT01000003">
    <property type="protein sequence ID" value="KOR82658.1"/>
    <property type="molecule type" value="Genomic_DNA"/>
</dbReference>
<keyword evidence="4" id="KW-1185">Reference proteome</keyword>
<sequence>MRKLKYIRPKQLNRTFMLAIAPFIGLLLCMWLLTEPPRLSHDTAAYIPTGSVTEQSAIIKQNLDQAALSAEQTISSIEKTAKLYRQTTATVGTILKTTESQAARPEQIYNRRITGKLGVPIETVNSDRIRIELYKVNPGTYNGYAMKIKLKDSTAMKMSLGSESGRPGSVETTMRAVSRHGAVAGINGGGYADGNGGRHPLSTTFYNGKYVSGFQPSFKDLAFVGLSESGKLIGGKFHTQSQLDRLNPRFGATFVPVLMKNGNLTTIPEKWRTTPRRAPRTVIGNYKDDQLLILVTEGYDEKGKSGATLQELQVKLKKLGVIDAYNLDGGGSASLVLNGRVVNKPSDGSLRPVPTHFLFFK</sequence>
<dbReference type="PATRIC" id="fig|1705565.3.peg.5591"/>
<evidence type="ECO:0000313" key="3">
    <source>
        <dbReference type="EMBL" id="KOR82658.1"/>
    </source>
</evidence>
<dbReference type="Proteomes" id="UP000036932">
    <property type="component" value="Unassembled WGS sequence"/>
</dbReference>
<dbReference type="Pfam" id="PF09992">
    <property type="entry name" value="NAGPA"/>
    <property type="match status" value="1"/>
</dbReference>
<dbReference type="AlphaFoldDB" id="A0A0M1NK77"/>